<name>A0ABQ9G6E5_9NEOP</name>
<dbReference type="Proteomes" id="UP001159363">
    <property type="component" value="Chromosome 15"/>
</dbReference>
<feature type="compositionally biased region" description="Basic and acidic residues" evidence="1">
    <location>
        <begin position="382"/>
        <end position="400"/>
    </location>
</feature>
<sequence>MQSNKYVTVTPSLLLWPLLRDLVAALSTAGSSGEELRPREVALSSRSTRGGPPAAAGKMAPGAAIAPSLYTHFLTSRSIPRNLFGTTTARLAELYFSRRSAADVFNPGGGSETIVRWNDDEVELCKPTWECPEKTHRPAATYACHASQIRKSRMTPHRNRTPSLHGGRMITCRKVNRQIKHRSFGVPVVGRVPSCSVDDMISTPALLVSSQADFFFHPLESSPGIAVLGYSLPVNSSNPAHVFVSTVWWSSSGSSMISWTPFQHRFCPSFIFRRSNMAGPLPLQGRCLLQDVFDFMRIVPDDSAGRWVFSGFLPFPSPLHSCAASASLRFNVNRLLGKAHKFSHLLVRHPTRRRCQRRVEAYPQPVTPTKLNRIIYRAHQNEGERKTKQVESRKGVKGEEEGCGGVVGVDGRDRGLKMSSTDFSSSTHVSSVVIPFMNTTIKVTGREKLESNCEWTTMLGHAGCGEGGGGGVPAQLGRALYAVLRGTRPVWKGASVKGYRRVGGGRGMCISSGAGGRVGWLGVVRADKVALPHSGVKVTDMVVENPIHGMGKLPYDACISSAFSTAVWGDGRKKQYFNTLIFTGAAILCRGVMDSASAYLAASGALGFTRRAHAVEGGHVDVVVRLLATWVRLQLGSLPDFHTWESCRTIPPVDGFSRGSPISPLPFHSGAAPY</sequence>
<feature type="signal peptide" evidence="2">
    <location>
        <begin position="1"/>
        <end position="25"/>
    </location>
</feature>
<accession>A0ABQ9G6E5</accession>
<gene>
    <name evidence="3" type="ORF">PR048_032456</name>
</gene>
<dbReference type="EMBL" id="JARBHB010000016">
    <property type="protein sequence ID" value="KAJ8866596.1"/>
    <property type="molecule type" value="Genomic_DNA"/>
</dbReference>
<reference evidence="3 4" key="1">
    <citation type="submission" date="2023-02" db="EMBL/GenBank/DDBJ databases">
        <title>LHISI_Scaffold_Assembly.</title>
        <authorList>
            <person name="Stuart O.P."/>
            <person name="Cleave R."/>
            <person name="Magrath M.J.L."/>
            <person name="Mikheyev A.S."/>
        </authorList>
    </citation>
    <scope>NUCLEOTIDE SEQUENCE [LARGE SCALE GENOMIC DNA]</scope>
    <source>
        <strain evidence="3">Daus_M_001</strain>
        <tissue evidence="3">Leg muscle</tissue>
    </source>
</reference>
<feature type="region of interest" description="Disordered" evidence="1">
    <location>
        <begin position="382"/>
        <end position="404"/>
    </location>
</feature>
<keyword evidence="4" id="KW-1185">Reference proteome</keyword>
<feature type="chain" id="PRO_5046538467" evidence="2">
    <location>
        <begin position="26"/>
        <end position="674"/>
    </location>
</feature>
<protein>
    <submittedName>
        <fullName evidence="3">Uncharacterized protein</fullName>
    </submittedName>
</protein>
<evidence type="ECO:0000256" key="2">
    <source>
        <dbReference type="SAM" id="SignalP"/>
    </source>
</evidence>
<feature type="region of interest" description="Disordered" evidence="1">
    <location>
        <begin position="35"/>
        <end position="58"/>
    </location>
</feature>
<keyword evidence="2" id="KW-0732">Signal</keyword>
<evidence type="ECO:0000313" key="4">
    <source>
        <dbReference type="Proteomes" id="UP001159363"/>
    </source>
</evidence>
<proteinExistence type="predicted"/>
<evidence type="ECO:0000256" key="1">
    <source>
        <dbReference type="SAM" id="MobiDB-lite"/>
    </source>
</evidence>
<comment type="caution">
    <text evidence="3">The sequence shown here is derived from an EMBL/GenBank/DDBJ whole genome shotgun (WGS) entry which is preliminary data.</text>
</comment>
<organism evidence="3 4">
    <name type="scientific">Dryococelus australis</name>
    <dbReference type="NCBI Taxonomy" id="614101"/>
    <lineage>
        <taxon>Eukaryota</taxon>
        <taxon>Metazoa</taxon>
        <taxon>Ecdysozoa</taxon>
        <taxon>Arthropoda</taxon>
        <taxon>Hexapoda</taxon>
        <taxon>Insecta</taxon>
        <taxon>Pterygota</taxon>
        <taxon>Neoptera</taxon>
        <taxon>Polyneoptera</taxon>
        <taxon>Phasmatodea</taxon>
        <taxon>Verophasmatodea</taxon>
        <taxon>Anareolatae</taxon>
        <taxon>Phasmatidae</taxon>
        <taxon>Eurycanthinae</taxon>
        <taxon>Dryococelus</taxon>
    </lineage>
</organism>
<evidence type="ECO:0000313" key="3">
    <source>
        <dbReference type="EMBL" id="KAJ8866596.1"/>
    </source>
</evidence>